<keyword evidence="2" id="KW-0175">Coiled coil</keyword>
<evidence type="ECO:0000259" key="5">
    <source>
        <dbReference type="Pfam" id="PF22936"/>
    </source>
</evidence>
<comment type="caution">
    <text evidence="6">The sequence shown here is derived from an EMBL/GenBank/DDBJ whole genome shotgun (WGS) entry which is preliminary data.</text>
</comment>
<feature type="region of interest" description="Disordered" evidence="3">
    <location>
        <begin position="1341"/>
        <end position="1376"/>
    </location>
</feature>
<feature type="compositionally biased region" description="Pro residues" evidence="3">
    <location>
        <begin position="1352"/>
        <end position="1363"/>
    </location>
</feature>
<accession>A0A6L2JH16</accession>
<dbReference type="EMBL" id="BKCJ010000761">
    <property type="protein sequence ID" value="GEU36030.1"/>
    <property type="molecule type" value="Genomic_DNA"/>
</dbReference>
<keyword evidence="1" id="KW-0378">Hydrolase</keyword>
<feature type="domain" description="Retrovirus-related Pol polyprotein from transposon TNT 1-94-like beta-barrel" evidence="5">
    <location>
        <begin position="361"/>
        <end position="434"/>
    </location>
</feature>
<feature type="compositionally biased region" description="Acidic residues" evidence="3">
    <location>
        <begin position="750"/>
        <end position="759"/>
    </location>
</feature>
<organism evidence="6">
    <name type="scientific">Tanacetum cinerariifolium</name>
    <name type="common">Dalmatian daisy</name>
    <name type="synonym">Chrysanthemum cinerariifolium</name>
    <dbReference type="NCBI Taxonomy" id="118510"/>
    <lineage>
        <taxon>Eukaryota</taxon>
        <taxon>Viridiplantae</taxon>
        <taxon>Streptophyta</taxon>
        <taxon>Embryophyta</taxon>
        <taxon>Tracheophyta</taxon>
        <taxon>Spermatophyta</taxon>
        <taxon>Magnoliopsida</taxon>
        <taxon>eudicotyledons</taxon>
        <taxon>Gunneridae</taxon>
        <taxon>Pentapetalae</taxon>
        <taxon>asterids</taxon>
        <taxon>campanulids</taxon>
        <taxon>Asterales</taxon>
        <taxon>Asteraceae</taxon>
        <taxon>Asteroideae</taxon>
        <taxon>Anthemideae</taxon>
        <taxon>Anthemidinae</taxon>
        <taxon>Tanacetum</taxon>
    </lineage>
</organism>
<keyword evidence="1" id="KW-0064">Aspartyl protease</keyword>
<reference evidence="6" key="1">
    <citation type="journal article" date="2019" name="Sci. Rep.">
        <title>Draft genome of Tanacetum cinerariifolium, the natural source of mosquito coil.</title>
        <authorList>
            <person name="Yamashiro T."/>
            <person name="Shiraishi A."/>
            <person name="Satake H."/>
            <person name="Nakayama K."/>
        </authorList>
    </citation>
    <scope>NUCLEOTIDE SEQUENCE</scope>
</reference>
<sequence length="1816" mass="204086">MITDLLVDQPKIFHFIEKDFGVSEYAGVLQPVVPTTAEQRLARKNELKARGTLLMALLDKHQLKFNSHKDAKTLMEAIEKRFGSYDWSYQAEEEPANFALKAFSSSSSTSDNEVPSCSKACSKAYAQLHTQYDKLTADFCKSQFDVISYQTESDCESWPPSSLYDRFQPSSGYHAVPPPYTGTFMPPKPDLVFNSAPTAVETDHLAFNAPQFVPSFAQSSEHVKSPRHIVQQIETTIPIATPAPTSPKSNSSSKRRNRKACFVCKSVDHLIKDCDFHTKKMAQPTQGTMLTWVIISISAALPNITVTRPRHAHHVVTKFKSPIRRHITRSPSSKTSNSPPRVTTVQTLVGNPQQALKDKGVIDSGCSRHMTGNMSYLSEFEELNGGYVAFGGNPKGGKITGKGKIKTGKLDFDDVYFVKELKFNLFSVLKMCDKKNGVLFTDIECLVLSHDFKLPDESQVLLRVSRENTTKDETSPILKTFIIGLENQISLKAEAVNTTCYVQNRVLVTKPHNKTPYELLHGRTPSISFMRPFGYPMTIFNTPDPLGKFQGKVDEGFLVGYSVCSKAFMVFNSRTCIIQETLHVNFLENKPNVAGTGPTWLFDIDSLTRTMNYQPITARNQTNYGVGFQDKFDAEKVREEVDQTYVLFPVWSAGSTNPHNNDEDATFDGKEHDFDATKPESVVILSLSSKFEDSSDNNNNEVNAASSIVPTIRQNSLNSTNTFSAVGPSNTTVSPTYGKSSFIDASQLPDDPDMSESEDITYSDDEDVVGFEDPDHPDKVYKVVKALYGLHQDPKAWYKTLATYLLENDDIIFGATNKDLCRSFEKLMKDKFQMSSMGELTFFLGLQVKQKKDGIFISQDKYVAEVLRKFGLTKGKSASTPIDTEKPLLKGPDGKDVDVHTYRSMIGSLMYLTSSRPDIIFAVCACARFQVTPKASHLHAVQRIFRYLKGKPYLGLWYPKDSLFDLVAYSDSDYAGASLDRKSTTKGCQFLGCRLISWQCKKQTVVATSSTEAEYVAIARQTATGKEISNPFMAGSLPKTILPTFIHAYCCMFIDYKVCAVKSKFSAVRIKLDITSTSSDSPLLGVNTPRSDEDRLEIMELTVFLLPKIKWFRIGVNAAGLKVSAVRHKLLLFSLTNWCCSLSAVSYIKYALTVNPNIYVSYIKQFWNTVVVKQTDDVTRLQALVDKKKVVITKALIRDVLRLDDAEGVDCPANEEIFAELARMSYEKPSTKLTFYKAFFSSHLVRNVDNTSKFYMYPRFIQLLIKNQLGDVLTHTIKYTSPALTQKVFANMRRVGKGFSGVETPLFEGMLVAGVIEVEGDAEKQVQDVVDDVAAQGANTAVYGDDAREPSIPSPTPPTPPPQQSQDLPSTSQESLDACTALTRRVEHLEYDKVAQALEITKLKRRRIDTSEDTMMEDASNQGRMIDDLDKDDVVALMDDKEEEKKEEELKDDQVQGRQAEIYKIDMDHASKVLSMQKDEPAEVQEVVDVVTTAKLITEVVTAASETVTAASTTISVAEPQVPAAATTTAALVRVVAASTRRRKRVSKDKGKGIMVEEPKPLKKKQQVKMDAEYVRKLHEELNKDIDCDVAIEHVKQKAKEDPAVQRYQTKEQLKEKERRAIQSINKTPAQKAAKRRKLNEEVEDLKRHLEIVPNEDDDVYTEATPLARKVPVVDYEIIHLNNKPHYKIIRADETYQLYVSFMTLLKNFDREDLESLWSLVKERFSTSKPNNFSDDFLLTTLGAMFERPDGQAQVWKNQKTVHGQLILLVERGYPLSRFTLDQMLNAVRLRVEEQSEMSLELLRFTRQQHQEGQLE</sequence>
<evidence type="ECO:0000256" key="1">
    <source>
        <dbReference type="ARBA" id="ARBA00022750"/>
    </source>
</evidence>
<dbReference type="InterPro" id="IPR013103">
    <property type="entry name" value="RVT_2"/>
</dbReference>
<name>A0A6L2JH16_TANCI</name>
<evidence type="ECO:0000256" key="2">
    <source>
        <dbReference type="SAM" id="Coils"/>
    </source>
</evidence>
<dbReference type="SUPFAM" id="SSF56672">
    <property type="entry name" value="DNA/RNA polymerases"/>
    <property type="match status" value="1"/>
</dbReference>
<keyword evidence="1" id="KW-0645">Protease</keyword>
<dbReference type="Pfam" id="PF22936">
    <property type="entry name" value="Pol_BBD"/>
    <property type="match status" value="1"/>
</dbReference>
<dbReference type="InterPro" id="IPR054722">
    <property type="entry name" value="PolX-like_BBD"/>
</dbReference>
<feature type="region of interest" description="Disordered" evidence="3">
    <location>
        <begin position="736"/>
        <end position="759"/>
    </location>
</feature>
<dbReference type="PANTHER" id="PTHR11439">
    <property type="entry name" value="GAG-POL-RELATED RETROTRANSPOSON"/>
    <property type="match status" value="1"/>
</dbReference>
<feature type="compositionally biased region" description="Low complexity" evidence="3">
    <location>
        <begin position="1364"/>
        <end position="1373"/>
    </location>
</feature>
<dbReference type="InterPro" id="IPR043502">
    <property type="entry name" value="DNA/RNA_pol_sf"/>
</dbReference>
<proteinExistence type="predicted"/>
<dbReference type="CDD" id="cd09272">
    <property type="entry name" value="RNase_HI_RT_Ty1"/>
    <property type="match status" value="1"/>
</dbReference>
<feature type="coiled-coil region" evidence="2">
    <location>
        <begin position="1431"/>
        <end position="1458"/>
    </location>
</feature>
<feature type="domain" description="Reverse transcriptase Ty1/copia-type" evidence="4">
    <location>
        <begin position="809"/>
        <end position="882"/>
    </location>
</feature>
<dbReference type="PANTHER" id="PTHR11439:SF509">
    <property type="entry name" value="RNA-DIRECTED DNA POLYMERASE"/>
    <property type="match status" value="1"/>
</dbReference>
<gene>
    <name evidence="6" type="ORF">Tci_008008</name>
</gene>
<dbReference type="Pfam" id="PF07727">
    <property type="entry name" value="RVT_2"/>
    <property type="match status" value="1"/>
</dbReference>
<evidence type="ECO:0000259" key="4">
    <source>
        <dbReference type="Pfam" id="PF07727"/>
    </source>
</evidence>
<evidence type="ECO:0000313" key="6">
    <source>
        <dbReference type="EMBL" id="GEU36030.1"/>
    </source>
</evidence>
<evidence type="ECO:0000256" key="3">
    <source>
        <dbReference type="SAM" id="MobiDB-lite"/>
    </source>
</evidence>
<protein>
    <submittedName>
        <fullName evidence="6">Uncharacterized mitochondrial protein AtMg00810-like</fullName>
    </submittedName>
</protein>
<dbReference type="GO" id="GO:0004190">
    <property type="term" value="F:aspartic-type endopeptidase activity"/>
    <property type="evidence" value="ECO:0007669"/>
    <property type="project" value="UniProtKB-KW"/>
</dbReference>